<proteinExistence type="predicted"/>
<dbReference type="EMBL" id="QKWP01000966">
    <property type="protein sequence ID" value="RIB13022.1"/>
    <property type="molecule type" value="Genomic_DNA"/>
</dbReference>
<dbReference type="OrthoDB" id="2437133at2759"/>
<organism evidence="1 2">
    <name type="scientific">Gigaspora rosea</name>
    <dbReference type="NCBI Taxonomy" id="44941"/>
    <lineage>
        <taxon>Eukaryota</taxon>
        <taxon>Fungi</taxon>
        <taxon>Fungi incertae sedis</taxon>
        <taxon>Mucoromycota</taxon>
        <taxon>Glomeromycotina</taxon>
        <taxon>Glomeromycetes</taxon>
        <taxon>Diversisporales</taxon>
        <taxon>Gigasporaceae</taxon>
        <taxon>Gigaspora</taxon>
    </lineage>
</organism>
<feature type="non-terminal residue" evidence="1">
    <location>
        <position position="1"/>
    </location>
</feature>
<keyword evidence="2" id="KW-1185">Reference proteome</keyword>
<sequence length="244" mass="28379">RNYNKVPLVFLSDIFYWSQNNHLILDVLKDHLVKFTDYPVENMHSRIRRQTSSCDTPQQLFKTAKVVDARKTLSRFEDIFVVQKKSTYADNDHLALLTKKAEVFLLETFGNVYRKLGQSSIIKGRNEKITCKLASLDFTVDKKQMPLGFSSEHLPAYDKCDYYHKLLHDGTGIRNNVSSLLLRLRKLNTKKSNLKEFIDADDDSSQDQKISDEDNILEVLRKDKQALPRVEQAYSMALERFLNI</sequence>
<gene>
    <name evidence="1" type="ORF">C2G38_2327107</name>
</gene>
<dbReference type="AlphaFoldDB" id="A0A397UT82"/>
<dbReference type="Proteomes" id="UP000266673">
    <property type="component" value="Unassembled WGS sequence"/>
</dbReference>
<name>A0A397UT82_9GLOM</name>
<evidence type="ECO:0000313" key="2">
    <source>
        <dbReference type="Proteomes" id="UP000266673"/>
    </source>
</evidence>
<accession>A0A397UT82</accession>
<comment type="caution">
    <text evidence="1">The sequence shown here is derived from an EMBL/GenBank/DDBJ whole genome shotgun (WGS) entry which is preliminary data.</text>
</comment>
<reference evidence="1 2" key="1">
    <citation type="submission" date="2018-06" db="EMBL/GenBank/DDBJ databases">
        <title>Comparative genomics reveals the genomic features of Rhizophagus irregularis, R. cerebriforme, R. diaphanum and Gigaspora rosea, and their symbiotic lifestyle signature.</title>
        <authorList>
            <person name="Morin E."/>
            <person name="San Clemente H."/>
            <person name="Chen E.C.H."/>
            <person name="De La Providencia I."/>
            <person name="Hainaut M."/>
            <person name="Kuo A."/>
            <person name="Kohler A."/>
            <person name="Murat C."/>
            <person name="Tang N."/>
            <person name="Roy S."/>
            <person name="Loubradou J."/>
            <person name="Henrissat B."/>
            <person name="Grigoriev I.V."/>
            <person name="Corradi N."/>
            <person name="Roux C."/>
            <person name="Martin F.M."/>
        </authorList>
    </citation>
    <scope>NUCLEOTIDE SEQUENCE [LARGE SCALE GENOMIC DNA]</scope>
    <source>
        <strain evidence="1 2">DAOM 194757</strain>
    </source>
</reference>
<protein>
    <submittedName>
        <fullName evidence="1">Uncharacterized protein</fullName>
    </submittedName>
</protein>
<evidence type="ECO:0000313" key="1">
    <source>
        <dbReference type="EMBL" id="RIB13022.1"/>
    </source>
</evidence>